<protein>
    <recommendedName>
        <fullName evidence="3">Cytoplasmic protein</fullName>
    </recommendedName>
</protein>
<dbReference type="RefSeq" id="WP_046524370.1">
    <property type="nucleotide sequence ID" value="NZ_LAYY01000014.1"/>
</dbReference>
<dbReference type="InterPro" id="IPR035948">
    <property type="entry name" value="YwqG-like_sf"/>
</dbReference>
<dbReference type="OrthoDB" id="57088at2"/>
<evidence type="ECO:0008006" key="3">
    <source>
        <dbReference type="Google" id="ProtNLM"/>
    </source>
</evidence>
<name>A0A0M2SX32_9BACI</name>
<dbReference type="EMBL" id="LAYY01000014">
    <property type="protein sequence ID" value="KKK37527.1"/>
    <property type="molecule type" value="Genomic_DNA"/>
</dbReference>
<gene>
    <name evidence="1" type="ORF">WQ57_13900</name>
</gene>
<dbReference type="PANTHER" id="PTHR36436:SF6">
    <property type="entry name" value="SLL5081 PROTEIN"/>
    <property type="match status" value="1"/>
</dbReference>
<dbReference type="SUPFAM" id="SSF103032">
    <property type="entry name" value="Hypothetical protein YwqG"/>
    <property type="match status" value="1"/>
</dbReference>
<evidence type="ECO:0000313" key="2">
    <source>
        <dbReference type="Proteomes" id="UP000034166"/>
    </source>
</evidence>
<organism evidence="1 2">
    <name type="scientific">Mesobacillus campisalis</name>
    <dbReference type="NCBI Taxonomy" id="1408103"/>
    <lineage>
        <taxon>Bacteria</taxon>
        <taxon>Bacillati</taxon>
        <taxon>Bacillota</taxon>
        <taxon>Bacilli</taxon>
        <taxon>Bacillales</taxon>
        <taxon>Bacillaceae</taxon>
        <taxon>Mesobacillus</taxon>
    </lineage>
</organism>
<dbReference type="Gene3D" id="2.30.320.10">
    <property type="entry name" value="YwqG-like"/>
    <property type="match status" value="1"/>
</dbReference>
<dbReference type="InterPro" id="IPR015315">
    <property type="entry name" value="DUF1963"/>
</dbReference>
<dbReference type="Proteomes" id="UP000034166">
    <property type="component" value="Unassembled WGS sequence"/>
</dbReference>
<evidence type="ECO:0000313" key="1">
    <source>
        <dbReference type="EMBL" id="KKK37527.1"/>
    </source>
</evidence>
<accession>A0A0M2SX32</accession>
<dbReference type="AlphaFoldDB" id="A0A0M2SX32"/>
<dbReference type="PANTHER" id="PTHR36436">
    <property type="entry name" value="SLL5081 PROTEIN"/>
    <property type="match status" value="1"/>
</dbReference>
<comment type="caution">
    <text evidence="1">The sequence shown here is derived from an EMBL/GenBank/DDBJ whole genome shotgun (WGS) entry which is preliminary data.</text>
</comment>
<keyword evidence="2" id="KW-1185">Reference proteome</keyword>
<reference evidence="1 2" key="1">
    <citation type="submission" date="2015-04" db="EMBL/GenBank/DDBJ databases">
        <title>Taxonomic description and genome sequence of Bacillus campisalis sp. nov., a novel member of the genus Bacillus isolated from solar saltern.</title>
        <authorList>
            <person name="Mathan Kumar R."/>
            <person name="Kaur G."/>
            <person name="Kumar A."/>
            <person name="Singh N.K."/>
            <person name="Kaur N."/>
            <person name="Kumar N."/>
            <person name="Mayilraj S."/>
        </authorList>
    </citation>
    <scope>NUCLEOTIDE SEQUENCE [LARGE SCALE GENOMIC DNA]</scope>
    <source>
        <strain evidence="1 2">SA2-6</strain>
    </source>
</reference>
<dbReference type="Pfam" id="PF09234">
    <property type="entry name" value="DUF1963"/>
    <property type="match status" value="1"/>
</dbReference>
<dbReference type="PATRIC" id="fig|1408103.3.peg.3124"/>
<proteinExistence type="predicted"/>
<sequence length="272" mass="31442">MNDKQFFKLSKTLEPYRNEIEKTAKPCISITTVDGKPALYESKFGGFPYLPKGADHPLDEKGRHMSLLAQYRFSDIPKLPGMPLEGMIQFFLSAHDDMMGLDFDDPTSQKNFRVVYHAEVLEDDSLLVTDFSYMEEPDEDYLPIEGEWAISFSLAQEPVPPSDFQFEELMKDMDCEVVVGKDSYGELTLIDVFSEELSGEGHKIGGYAYFTQEDPRCYEHSFREHDILLLQMDSEDEREIMWGDCGVGNFFIRKEDLEKLDFSRVLYNWDCS</sequence>